<dbReference type="Pfam" id="PF14909">
    <property type="entry name" value="SPATA6"/>
    <property type="match status" value="1"/>
</dbReference>
<evidence type="ECO:0000256" key="6">
    <source>
        <dbReference type="ARBA" id="ARBA00023212"/>
    </source>
</evidence>
<dbReference type="GO" id="GO:0007283">
    <property type="term" value="P:spermatogenesis"/>
    <property type="evidence" value="ECO:0007669"/>
    <property type="project" value="InterPro"/>
</dbReference>
<dbReference type="GO" id="GO:0032027">
    <property type="term" value="F:myosin light chain binding"/>
    <property type="evidence" value="ECO:0007669"/>
    <property type="project" value="InterPro"/>
</dbReference>
<comment type="subcellular location">
    <subcellularLocation>
        <location evidence="1">Cell projection</location>
        <location evidence="1">Cilium</location>
    </subcellularLocation>
    <subcellularLocation>
        <location evidence="2">Cytoplasm</location>
        <location evidence="2">Cytoskeleton</location>
    </subcellularLocation>
</comment>
<dbReference type="AlphaFoldDB" id="A0A2A3E2F7"/>
<dbReference type="GO" id="GO:0005856">
    <property type="term" value="C:cytoskeleton"/>
    <property type="evidence" value="ECO:0007669"/>
    <property type="project" value="UniProtKB-SubCell"/>
</dbReference>
<keyword evidence="11" id="KW-1185">Reference proteome</keyword>
<evidence type="ECO:0000256" key="5">
    <source>
        <dbReference type="ARBA" id="ARBA00022553"/>
    </source>
</evidence>
<evidence type="ECO:0000256" key="8">
    <source>
        <dbReference type="ARBA" id="ARBA00034777"/>
    </source>
</evidence>
<reference evidence="10 11" key="1">
    <citation type="submission" date="2014-07" db="EMBL/GenBank/DDBJ databases">
        <title>Genomic and transcriptomic analysis on Apis cerana provide comprehensive insights into honey bee biology.</title>
        <authorList>
            <person name="Diao Q."/>
            <person name="Sun L."/>
            <person name="Zheng H."/>
            <person name="Zheng H."/>
            <person name="Xu S."/>
            <person name="Wang S."/>
            <person name="Zeng Z."/>
            <person name="Hu F."/>
            <person name="Su S."/>
            <person name="Wu J."/>
        </authorList>
    </citation>
    <scope>NUCLEOTIDE SEQUENCE [LARGE SCALE GENOMIC DNA]</scope>
    <source>
        <tissue evidence="10">Pupae without intestine</tissue>
    </source>
</reference>
<evidence type="ECO:0000256" key="3">
    <source>
        <dbReference type="ARBA" id="ARBA00006215"/>
    </source>
</evidence>
<name>A0A2A3E2F7_APICC</name>
<dbReference type="GO" id="GO:0120212">
    <property type="term" value="C:sperm head-tail coupling apparatus"/>
    <property type="evidence" value="ECO:0007669"/>
    <property type="project" value="InterPro"/>
</dbReference>
<evidence type="ECO:0000256" key="2">
    <source>
        <dbReference type="ARBA" id="ARBA00004245"/>
    </source>
</evidence>
<organism evidence="10 11">
    <name type="scientific">Apis cerana cerana</name>
    <name type="common">Oriental honeybee</name>
    <dbReference type="NCBI Taxonomy" id="94128"/>
    <lineage>
        <taxon>Eukaryota</taxon>
        <taxon>Metazoa</taxon>
        <taxon>Ecdysozoa</taxon>
        <taxon>Arthropoda</taxon>
        <taxon>Hexapoda</taxon>
        <taxon>Insecta</taxon>
        <taxon>Pterygota</taxon>
        <taxon>Neoptera</taxon>
        <taxon>Endopterygota</taxon>
        <taxon>Hymenoptera</taxon>
        <taxon>Apocrita</taxon>
        <taxon>Aculeata</taxon>
        <taxon>Apoidea</taxon>
        <taxon>Anthophila</taxon>
        <taxon>Apidae</taxon>
        <taxon>Apis</taxon>
    </lineage>
</organism>
<sequence length="384" mass="44516">MKGDMNPIKLRFYNERFEKEKKYFRLHEKFVAIARTKPLTGKFYAKHDVIPECEIRQEYIDLISKRLLLTPKDIYTFKPPTVNMEYGWFSELLIPRTKDPRLCFPKKQTDFISNELKIRHVQRGLPIEKFVGIPFKITCPGVWLCPNGKIALRITSFGSILESHRVSPIFPLLFHNEFNFKKTFTRLAALTELQRILEKQPFYAELIQWLNPCNQPIILATFHTSLADLLYPVAQCKRLLPGVDIDLLMDPTKYFPGIIAPKIEISTKTIIEEVKTIYYANIDQSCVFNPKTIDSKQKSYTHKKRAVKGIIRQRKVCHSRAKSKNQVCYPECDGTSPDKSIPINLHNYQHYGCHYCLPNSQLSREPISTVPGLTFSAKDSKSNV</sequence>
<dbReference type="PANTHER" id="PTHR16435">
    <property type="entry name" value="SPERMATOGENESIS-ASSOCIATED PROTEIN 6 SPATA6"/>
    <property type="match status" value="1"/>
</dbReference>
<keyword evidence="5" id="KW-0597">Phosphoprotein</keyword>
<dbReference type="OrthoDB" id="5963614at2759"/>
<dbReference type="Pfam" id="PF14886">
    <property type="entry name" value="FAM183"/>
    <property type="match status" value="1"/>
</dbReference>
<dbReference type="InterPro" id="IPR042769">
    <property type="entry name" value="SPATA6_fam"/>
</dbReference>
<dbReference type="PANTHER" id="PTHR16435:SF6">
    <property type="entry name" value="IP09370P"/>
    <property type="match status" value="1"/>
</dbReference>
<accession>A0A2A3E2F7</accession>
<evidence type="ECO:0000313" key="10">
    <source>
        <dbReference type="EMBL" id="PBC25887.1"/>
    </source>
</evidence>
<protein>
    <submittedName>
        <fullName evidence="10">Spermatogenesis-associated protein</fullName>
    </submittedName>
</protein>
<dbReference type="Proteomes" id="UP000242457">
    <property type="component" value="Unassembled WGS sequence"/>
</dbReference>
<evidence type="ECO:0000256" key="1">
    <source>
        <dbReference type="ARBA" id="ARBA00004138"/>
    </source>
</evidence>
<comment type="similarity">
    <text evidence="3">Belongs to the SPATA6 family.</text>
</comment>
<comment type="similarity">
    <text evidence="8">Belongs to the CFAP144 family.</text>
</comment>
<keyword evidence="7" id="KW-0966">Cell projection</keyword>
<dbReference type="EMBL" id="KZ288427">
    <property type="protein sequence ID" value="PBC25887.1"/>
    <property type="molecule type" value="Genomic_DNA"/>
</dbReference>
<evidence type="ECO:0000313" key="11">
    <source>
        <dbReference type="Proteomes" id="UP000242457"/>
    </source>
</evidence>
<dbReference type="InterPro" id="IPR032732">
    <property type="entry name" value="SPATA6_N"/>
</dbReference>
<dbReference type="GO" id="GO:0005929">
    <property type="term" value="C:cilium"/>
    <property type="evidence" value="ECO:0007669"/>
    <property type="project" value="UniProtKB-SubCell"/>
</dbReference>
<evidence type="ECO:0000256" key="7">
    <source>
        <dbReference type="ARBA" id="ARBA00023273"/>
    </source>
</evidence>
<feature type="domain" description="Spermatogenesis-associated protein 6 N-terminal" evidence="9">
    <location>
        <begin position="137"/>
        <end position="271"/>
    </location>
</feature>
<keyword evidence="6" id="KW-0206">Cytoskeleton</keyword>
<keyword evidence="4" id="KW-0963">Cytoplasm</keyword>
<gene>
    <name evidence="10" type="ORF">APICC_04926</name>
</gene>
<proteinExistence type="inferred from homology"/>
<dbReference type="STRING" id="94128.A0A2A3E2F7"/>
<dbReference type="InterPro" id="IPR029214">
    <property type="entry name" value="CFAP144"/>
</dbReference>
<evidence type="ECO:0000259" key="9">
    <source>
        <dbReference type="Pfam" id="PF14909"/>
    </source>
</evidence>
<evidence type="ECO:0000256" key="4">
    <source>
        <dbReference type="ARBA" id="ARBA00022490"/>
    </source>
</evidence>